<evidence type="ECO:0000259" key="14">
    <source>
        <dbReference type="Pfam" id="PF08245"/>
    </source>
</evidence>
<dbReference type="InterPro" id="IPR000713">
    <property type="entry name" value="Mur_ligase_N"/>
</dbReference>
<dbReference type="GO" id="GO:0051301">
    <property type="term" value="P:cell division"/>
    <property type="evidence" value="ECO:0007669"/>
    <property type="project" value="UniProtKB-KW"/>
</dbReference>
<evidence type="ECO:0000256" key="5">
    <source>
        <dbReference type="ARBA" id="ARBA00022840"/>
    </source>
</evidence>
<evidence type="ECO:0000256" key="9">
    <source>
        <dbReference type="ARBA" id="ARBA00023316"/>
    </source>
</evidence>
<dbReference type="InterPro" id="IPR035911">
    <property type="entry name" value="MurE/MurF_N"/>
</dbReference>
<dbReference type="SUPFAM" id="SSF63418">
    <property type="entry name" value="MurE/MurF N-terminal domain"/>
    <property type="match status" value="1"/>
</dbReference>
<evidence type="ECO:0000256" key="6">
    <source>
        <dbReference type="ARBA" id="ARBA00022960"/>
    </source>
</evidence>
<dbReference type="OrthoDB" id="9800958at2"/>
<dbReference type="InterPro" id="IPR036565">
    <property type="entry name" value="Mur-like_cat_sf"/>
</dbReference>
<comment type="similarity">
    <text evidence="10">Belongs to the MurCDEF family. MurF subfamily.</text>
</comment>
<dbReference type="InterPro" id="IPR005863">
    <property type="entry name" value="UDP-N-AcMur_synth"/>
</dbReference>
<dbReference type="PANTHER" id="PTHR43024">
    <property type="entry name" value="UDP-N-ACETYLMURAMOYL-TRIPEPTIDE--D-ALANYL-D-ALANINE LIGASE"/>
    <property type="match status" value="1"/>
</dbReference>
<dbReference type="InterPro" id="IPR004101">
    <property type="entry name" value="Mur_ligase_C"/>
</dbReference>
<keyword evidence="4 10" id="KW-0547">Nucleotide-binding</keyword>
<comment type="function">
    <text evidence="10 11">Involved in cell wall formation. Catalyzes the final step in the synthesis of UDP-N-acetylmuramoyl-pentapeptide, the precursor of murein.</text>
</comment>
<keyword evidence="8 10" id="KW-0131">Cell cycle</keyword>
<dbReference type="GO" id="GO:0009252">
    <property type="term" value="P:peptidoglycan biosynthetic process"/>
    <property type="evidence" value="ECO:0007669"/>
    <property type="project" value="UniProtKB-UniRule"/>
</dbReference>
<dbReference type="GO" id="GO:0071555">
    <property type="term" value="P:cell wall organization"/>
    <property type="evidence" value="ECO:0007669"/>
    <property type="project" value="UniProtKB-KW"/>
</dbReference>
<reference evidence="15 16" key="1">
    <citation type="submission" date="2018-10" db="EMBL/GenBank/DDBJ databases">
        <authorList>
            <person name="Jung H.S."/>
            <person name="Jeon C.O."/>
        </authorList>
    </citation>
    <scope>NUCLEOTIDE SEQUENCE [LARGE SCALE GENOMIC DNA]</scope>
    <source>
        <strain evidence="15 16">MA-7-27</strain>
    </source>
</reference>
<dbReference type="Pfam" id="PF08245">
    <property type="entry name" value="Mur_ligase_M"/>
    <property type="match status" value="1"/>
</dbReference>
<keyword evidence="7 10" id="KW-0573">Peptidoglycan synthesis</keyword>
<feature type="domain" description="Mur ligase C-terminal" evidence="13">
    <location>
        <begin position="334"/>
        <end position="448"/>
    </location>
</feature>
<dbReference type="GO" id="GO:0005737">
    <property type="term" value="C:cytoplasm"/>
    <property type="evidence" value="ECO:0007669"/>
    <property type="project" value="UniProtKB-SubCell"/>
</dbReference>
<comment type="caution">
    <text evidence="15">The sequence shown here is derived from an EMBL/GenBank/DDBJ whole genome shotgun (WGS) entry which is preliminary data.</text>
</comment>
<keyword evidence="3 10" id="KW-0132">Cell division</keyword>
<keyword evidence="16" id="KW-1185">Reference proteome</keyword>
<dbReference type="InterPro" id="IPR051046">
    <property type="entry name" value="MurCDEF_CellWall_CoF430Synth"/>
</dbReference>
<dbReference type="AlphaFoldDB" id="A0A3L9Y2P1"/>
<evidence type="ECO:0000256" key="7">
    <source>
        <dbReference type="ARBA" id="ARBA00022984"/>
    </source>
</evidence>
<accession>A0A3L9Y2P1</accession>
<evidence type="ECO:0000256" key="3">
    <source>
        <dbReference type="ARBA" id="ARBA00022618"/>
    </source>
</evidence>
<dbReference type="HAMAP" id="MF_02019">
    <property type="entry name" value="MurF"/>
    <property type="match status" value="1"/>
</dbReference>
<dbReference type="SUPFAM" id="SSF53623">
    <property type="entry name" value="MurD-like peptide ligases, catalytic domain"/>
    <property type="match status" value="1"/>
</dbReference>
<feature type="domain" description="Mur ligase central" evidence="14">
    <location>
        <begin position="107"/>
        <end position="296"/>
    </location>
</feature>
<dbReference type="GO" id="GO:0047480">
    <property type="term" value="F:UDP-N-acetylmuramoyl-tripeptide-D-alanyl-D-alanine ligase activity"/>
    <property type="evidence" value="ECO:0007669"/>
    <property type="project" value="UniProtKB-UniRule"/>
</dbReference>
<dbReference type="GO" id="GO:0005524">
    <property type="term" value="F:ATP binding"/>
    <property type="evidence" value="ECO:0007669"/>
    <property type="project" value="UniProtKB-UniRule"/>
</dbReference>
<feature type="binding site" evidence="10">
    <location>
        <begin position="109"/>
        <end position="115"/>
    </location>
    <ligand>
        <name>ATP</name>
        <dbReference type="ChEBI" id="CHEBI:30616"/>
    </ligand>
</feature>
<keyword evidence="6 10" id="KW-0133">Cell shape</keyword>
<comment type="subcellular location">
    <subcellularLocation>
        <location evidence="10 11">Cytoplasm</location>
    </subcellularLocation>
</comment>
<evidence type="ECO:0000256" key="1">
    <source>
        <dbReference type="ARBA" id="ARBA00022490"/>
    </source>
</evidence>
<evidence type="ECO:0000256" key="11">
    <source>
        <dbReference type="RuleBase" id="RU004136"/>
    </source>
</evidence>
<dbReference type="Gene3D" id="3.40.1190.10">
    <property type="entry name" value="Mur-like, catalytic domain"/>
    <property type="match status" value="1"/>
</dbReference>
<dbReference type="GO" id="GO:0008766">
    <property type="term" value="F:UDP-N-acetylmuramoylalanyl-D-glutamyl-2,6-diaminopimelate-D-alanyl-D-alanine ligase activity"/>
    <property type="evidence" value="ECO:0007669"/>
    <property type="project" value="RHEA"/>
</dbReference>
<dbReference type="Gene3D" id="3.90.190.20">
    <property type="entry name" value="Mur ligase, C-terminal domain"/>
    <property type="match status" value="1"/>
</dbReference>
<sequence length="471" mass="48708">MTALWTAAEAAAATGGRTVGDWTATGVSIDTRTLSPGDLFVALKDVRDGHDFVAQALEKGAAAALVSRRPDDVAAEAPLLIVPDVLAALADLGHAGRERMAGRVIAITGSVGKTTTKDMLRVALGAQARTHVAEASYNNQWGVPLTLARMPADTEFAVIEIGMNAPGEIAPLSRMARPNVAMVTTVAAVHLEAFGVIEGIAREKASIFEGLEPGGVALINADLETTPILRRAAEVHAAKVVEFGQTPGLPATLGEVTLVDETTVIQASLHDMPLLFKLAAPGRHLALNALAALAAVAAVGADIPRAALSLGAWEAVTGRGKRERIVLDPARDGAIEMIDDAFNAGPASMAASLEVLAAATPEGRGRRIAVLGDMLELGPDGPAMHADLADLPALSKLDLICTSGPLMAHLDAILPVDKRGPHTETAAEMARILPGLLRPGDIVLIKSSKGSRLSLAVDALRKLGQAIADRT</sequence>
<dbReference type="Pfam" id="PF01225">
    <property type="entry name" value="Mur_ligase"/>
    <property type="match status" value="1"/>
</dbReference>
<feature type="domain" description="Mur ligase N-terminal catalytic" evidence="12">
    <location>
        <begin position="25"/>
        <end position="93"/>
    </location>
</feature>
<proteinExistence type="inferred from homology"/>
<dbReference type="Pfam" id="PF02875">
    <property type="entry name" value="Mur_ligase_C"/>
    <property type="match status" value="1"/>
</dbReference>
<dbReference type="InterPro" id="IPR013221">
    <property type="entry name" value="Mur_ligase_cen"/>
</dbReference>
<dbReference type="PANTHER" id="PTHR43024:SF1">
    <property type="entry name" value="UDP-N-ACETYLMURAMOYL-TRIPEPTIDE--D-ALANYL-D-ALANINE LIGASE"/>
    <property type="match status" value="1"/>
</dbReference>
<organism evidence="15 16">
    <name type="scientific">Rhodophyticola porphyridii</name>
    <dbReference type="NCBI Taxonomy" id="1852017"/>
    <lineage>
        <taxon>Bacteria</taxon>
        <taxon>Pseudomonadati</taxon>
        <taxon>Pseudomonadota</taxon>
        <taxon>Alphaproteobacteria</taxon>
        <taxon>Rhodobacterales</taxon>
        <taxon>Roseobacteraceae</taxon>
        <taxon>Rhodophyticola</taxon>
    </lineage>
</organism>
<dbReference type="Gene3D" id="3.40.1390.10">
    <property type="entry name" value="MurE/MurF, N-terminal domain"/>
    <property type="match status" value="1"/>
</dbReference>
<name>A0A3L9Y2P1_9RHOB</name>
<dbReference type="EC" id="6.3.2.10" evidence="10 11"/>
<dbReference type="GO" id="GO:0008360">
    <property type="term" value="P:regulation of cell shape"/>
    <property type="evidence" value="ECO:0007669"/>
    <property type="project" value="UniProtKB-KW"/>
</dbReference>
<gene>
    <name evidence="10 15" type="primary">murF</name>
    <name evidence="15" type="ORF">D9R08_05645</name>
</gene>
<protein>
    <recommendedName>
        <fullName evidence="10 11">UDP-N-acetylmuramoyl-tripeptide--D-alanyl-D-alanine ligase</fullName>
        <ecNumber evidence="10 11">6.3.2.10</ecNumber>
    </recommendedName>
    <alternativeName>
        <fullName evidence="10">D-alanyl-D-alanine-adding enzyme</fullName>
    </alternativeName>
</protein>
<dbReference type="SUPFAM" id="SSF53244">
    <property type="entry name" value="MurD-like peptide ligases, peptide-binding domain"/>
    <property type="match status" value="1"/>
</dbReference>
<keyword evidence="1 10" id="KW-0963">Cytoplasm</keyword>
<evidence type="ECO:0000313" key="16">
    <source>
        <dbReference type="Proteomes" id="UP000281343"/>
    </source>
</evidence>
<evidence type="ECO:0000256" key="10">
    <source>
        <dbReference type="HAMAP-Rule" id="MF_02019"/>
    </source>
</evidence>
<comment type="pathway">
    <text evidence="10 11">Cell wall biogenesis; peptidoglycan biosynthesis.</text>
</comment>
<keyword evidence="9 10" id="KW-0961">Cell wall biogenesis/degradation</keyword>
<dbReference type="RefSeq" id="WP_121897049.1">
    <property type="nucleotide sequence ID" value="NZ_RCNT01000002.1"/>
</dbReference>
<dbReference type="InterPro" id="IPR036615">
    <property type="entry name" value="Mur_ligase_C_dom_sf"/>
</dbReference>
<evidence type="ECO:0000259" key="12">
    <source>
        <dbReference type="Pfam" id="PF01225"/>
    </source>
</evidence>
<dbReference type="EMBL" id="RCNT01000002">
    <property type="protein sequence ID" value="RMA43114.1"/>
    <property type="molecule type" value="Genomic_DNA"/>
</dbReference>
<dbReference type="Proteomes" id="UP000281343">
    <property type="component" value="Unassembled WGS sequence"/>
</dbReference>
<dbReference type="UniPathway" id="UPA00219"/>
<dbReference type="NCBIfam" id="TIGR01143">
    <property type="entry name" value="murF"/>
    <property type="match status" value="1"/>
</dbReference>
<evidence type="ECO:0000313" key="15">
    <source>
        <dbReference type="EMBL" id="RMA43114.1"/>
    </source>
</evidence>
<evidence type="ECO:0000259" key="13">
    <source>
        <dbReference type="Pfam" id="PF02875"/>
    </source>
</evidence>
<evidence type="ECO:0000256" key="8">
    <source>
        <dbReference type="ARBA" id="ARBA00023306"/>
    </source>
</evidence>
<keyword evidence="2 10" id="KW-0436">Ligase</keyword>
<evidence type="ECO:0000256" key="4">
    <source>
        <dbReference type="ARBA" id="ARBA00022741"/>
    </source>
</evidence>
<evidence type="ECO:0000256" key="2">
    <source>
        <dbReference type="ARBA" id="ARBA00022598"/>
    </source>
</evidence>
<comment type="catalytic activity">
    <reaction evidence="10 11">
        <text>D-alanyl-D-alanine + UDP-N-acetyl-alpha-D-muramoyl-L-alanyl-gamma-D-glutamyl-meso-2,6-diaminopimelate + ATP = UDP-N-acetyl-alpha-D-muramoyl-L-alanyl-gamma-D-glutamyl-meso-2,6-diaminopimeloyl-D-alanyl-D-alanine + ADP + phosphate + H(+)</text>
        <dbReference type="Rhea" id="RHEA:28374"/>
        <dbReference type="ChEBI" id="CHEBI:15378"/>
        <dbReference type="ChEBI" id="CHEBI:30616"/>
        <dbReference type="ChEBI" id="CHEBI:43474"/>
        <dbReference type="ChEBI" id="CHEBI:57822"/>
        <dbReference type="ChEBI" id="CHEBI:61386"/>
        <dbReference type="ChEBI" id="CHEBI:83905"/>
        <dbReference type="ChEBI" id="CHEBI:456216"/>
        <dbReference type="EC" id="6.3.2.10"/>
    </reaction>
</comment>
<keyword evidence="5 10" id="KW-0067">ATP-binding</keyword>